<reference evidence="12 13" key="1">
    <citation type="journal article" date="2018" name="Nat. Ecol. Evol.">
        <title>Pezizomycetes genomes reveal the molecular basis of ectomycorrhizal truffle lifestyle.</title>
        <authorList>
            <person name="Murat C."/>
            <person name="Payen T."/>
            <person name="Noel B."/>
            <person name="Kuo A."/>
            <person name="Morin E."/>
            <person name="Chen J."/>
            <person name="Kohler A."/>
            <person name="Krizsan K."/>
            <person name="Balestrini R."/>
            <person name="Da Silva C."/>
            <person name="Montanini B."/>
            <person name="Hainaut M."/>
            <person name="Levati E."/>
            <person name="Barry K.W."/>
            <person name="Belfiori B."/>
            <person name="Cichocki N."/>
            <person name="Clum A."/>
            <person name="Dockter R.B."/>
            <person name="Fauchery L."/>
            <person name="Guy J."/>
            <person name="Iotti M."/>
            <person name="Le Tacon F."/>
            <person name="Lindquist E.A."/>
            <person name="Lipzen A."/>
            <person name="Malagnac F."/>
            <person name="Mello A."/>
            <person name="Molinier V."/>
            <person name="Miyauchi S."/>
            <person name="Poulain J."/>
            <person name="Riccioni C."/>
            <person name="Rubini A."/>
            <person name="Sitrit Y."/>
            <person name="Splivallo R."/>
            <person name="Traeger S."/>
            <person name="Wang M."/>
            <person name="Zifcakova L."/>
            <person name="Wipf D."/>
            <person name="Zambonelli A."/>
            <person name="Paolocci F."/>
            <person name="Nowrousian M."/>
            <person name="Ottonello S."/>
            <person name="Baldrian P."/>
            <person name="Spatafora J.W."/>
            <person name="Henrissat B."/>
            <person name="Nagy L.G."/>
            <person name="Aury J.M."/>
            <person name="Wincker P."/>
            <person name="Grigoriev I.V."/>
            <person name="Bonfante P."/>
            <person name="Martin F.M."/>
        </authorList>
    </citation>
    <scope>NUCLEOTIDE SEQUENCE [LARGE SCALE GENOMIC DNA]</scope>
    <source>
        <strain evidence="12 13">CCBAS932</strain>
    </source>
</reference>
<dbReference type="EMBL" id="ML119120">
    <property type="protein sequence ID" value="RPB13859.1"/>
    <property type="molecule type" value="Genomic_DNA"/>
</dbReference>
<evidence type="ECO:0000256" key="4">
    <source>
        <dbReference type="ARBA" id="ARBA00022448"/>
    </source>
</evidence>
<keyword evidence="4" id="KW-0813">Transport</keyword>
<evidence type="ECO:0000256" key="8">
    <source>
        <dbReference type="ARBA" id="ARBA00031344"/>
    </source>
</evidence>
<dbReference type="PANTHER" id="PTHR12961:SF0">
    <property type="entry name" value="CONSERVED OLIGOMERIC GOLGI COMPLEX SUBUNIT 2"/>
    <property type="match status" value="1"/>
</dbReference>
<organism evidence="12 13">
    <name type="scientific">Morchella conica CCBAS932</name>
    <dbReference type="NCBI Taxonomy" id="1392247"/>
    <lineage>
        <taxon>Eukaryota</taxon>
        <taxon>Fungi</taxon>
        <taxon>Dikarya</taxon>
        <taxon>Ascomycota</taxon>
        <taxon>Pezizomycotina</taxon>
        <taxon>Pezizomycetes</taxon>
        <taxon>Pezizales</taxon>
        <taxon>Morchellaceae</taxon>
        <taxon>Morchella</taxon>
    </lineage>
</organism>
<dbReference type="GO" id="GO:0007030">
    <property type="term" value="P:Golgi organization"/>
    <property type="evidence" value="ECO:0007669"/>
    <property type="project" value="InterPro"/>
</dbReference>
<accession>A0A3N4KWS3</accession>
<feature type="coiled-coil region" evidence="9">
    <location>
        <begin position="45"/>
        <end position="79"/>
    </location>
</feature>
<dbReference type="STRING" id="1392247.A0A3N4KWS3"/>
<evidence type="ECO:0000256" key="2">
    <source>
        <dbReference type="ARBA" id="ARBA00007603"/>
    </source>
</evidence>
<comment type="subcellular location">
    <subcellularLocation>
        <location evidence="1">Golgi apparatus membrane</location>
        <topology evidence="1">Peripheral membrane protein</topology>
    </subcellularLocation>
</comment>
<name>A0A3N4KWS3_9PEZI</name>
<keyword evidence="13" id="KW-1185">Reference proteome</keyword>
<keyword evidence="5" id="KW-0653">Protein transport</keyword>
<evidence type="ECO:0000256" key="1">
    <source>
        <dbReference type="ARBA" id="ARBA00004395"/>
    </source>
</evidence>
<evidence type="ECO:0000259" key="11">
    <source>
        <dbReference type="Pfam" id="PF06148"/>
    </source>
</evidence>
<protein>
    <recommendedName>
        <fullName evidence="3">Conserved oligomeric Golgi complex subunit 2</fullName>
    </recommendedName>
    <alternativeName>
        <fullName evidence="8">Component of oligomeric Golgi complex 2</fullName>
    </alternativeName>
</protein>
<evidence type="ECO:0000256" key="9">
    <source>
        <dbReference type="SAM" id="Coils"/>
    </source>
</evidence>
<evidence type="ECO:0000256" key="5">
    <source>
        <dbReference type="ARBA" id="ARBA00022927"/>
    </source>
</evidence>
<dbReference type="PANTHER" id="PTHR12961">
    <property type="entry name" value="CONSERVED OLIGOMERIC GOLGI COMPLEX COMPONENT 2"/>
    <property type="match status" value="1"/>
</dbReference>
<dbReference type="GO" id="GO:0006891">
    <property type="term" value="P:intra-Golgi vesicle-mediated transport"/>
    <property type="evidence" value="ECO:0007669"/>
    <property type="project" value="TreeGrafter"/>
</dbReference>
<evidence type="ECO:0000256" key="7">
    <source>
        <dbReference type="ARBA" id="ARBA00023136"/>
    </source>
</evidence>
<keyword evidence="7" id="KW-0472">Membrane</keyword>
<proteinExistence type="inferred from homology"/>
<sequence length="279" mass="30976">MSRFYFGSDSDSDNDNADSLPFPAPLPREAFSTDIDAPFSPIAFLATLRHRHQTLEDLRAELRTRSKDLEKELIELVNRDYVDFVGLGSSLSGGDGRVEDLKMGLWGFKRDIEGVVGRIGEVVEEVERELKAREDIRADKILARTLLALSQRLDELSSLLLLDGSTPADSTSLLFDGDGDERTGGDGLTSIGRLRKIVSGYRYVVQHLVPRVPAHHPFLKAQLPRIAKVKNTLLLDLRSALKESKLGDVEKTIVVMGFYADLGAENDAVKVLREMKKEG</sequence>
<feature type="region of interest" description="Disordered" evidence="10">
    <location>
        <begin position="1"/>
        <end position="23"/>
    </location>
</feature>
<dbReference type="GO" id="GO:0000139">
    <property type="term" value="C:Golgi membrane"/>
    <property type="evidence" value="ECO:0007669"/>
    <property type="project" value="UniProtKB-SubCell"/>
</dbReference>
<dbReference type="InterPro" id="IPR024602">
    <property type="entry name" value="COG_su2_N"/>
</dbReference>
<dbReference type="AlphaFoldDB" id="A0A3N4KWS3"/>
<dbReference type="Proteomes" id="UP000277580">
    <property type="component" value="Unassembled WGS sequence"/>
</dbReference>
<dbReference type="Pfam" id="PF06148">
    <property type="entry name" value="COG2_N"/>
    <property type="match status" value="1"/>
</dbReference>
<dbReference type="GO" id="GO:0017119">
    <property type="term" value="C:Golgi transport complex"/>
    <property type="evidence" value="ECO:0007669"/>
    <property type="project" value="TreeGrafter"/>
</dbReference>
<evidence type="ECO:0000256" key="6">
    <source>
        <dbReference type="ARBA" id="ARBA00023034"/>
    </source>
</evidence>
<dbReference type="InterPro" id="IPR009316">
    <property type="entry name" value="COG2"/>
</dbReference>
<dbReference type="InParanoid" id="A0A3N4KWS3"/>
<keyword evidence="9" id="KW-0175">Coiled coil</keyword>
<evidence type="ECO:0000313" key="12">
    <source>
        <dbReference type="EMBL" id="RPB13859.1"/>
    </source>
</evidence>
<comment type="similarity">
    <text evidence="2">Belongs to the COG2 family.</text>
</comment>
<evidence type="ECO:0000256" key="10">
    <source>
        <dbReference type="SAM" id="MobiDB-lite"/>
    </source>
</evidence>
<feature type="domain" description="Conserved oligomeric Golgi complex subunit 2 N-terminal" evidence="11">
    <location>
        <begin position="39"/>
        <end position="101"/>
    </location>
</feature>
<evidence type="ECO:0000256" key="3">
    <source>
        <dbReference type="ARBA" id="ARBA00020977"/>
    </source>
</evidence>
<keyword evidence="6" id="KW-0333">Golgi apparatus</keyword>
<dbReference type="GO" id="GO:0015031">
    <property type="term" value="P:protein transport"/>
    <property type="evidence" value="ECO:0007669"/>
    <property type="project" value="UniProtKB-KW"/>
</dbReference>
<dbReference type="OrthoDB" id="332281at2759"/>
<gene>
    <name evidence="12" type="ORF">P167DRAFT_534479</name>
</gene>
<evidence type="ECO:0000313" key="13">
    <source>
        <dbReference type="Proteomes" id="UP000277580"/>
    </source>
</evidence>